<evidence type="ECO:0000313" key="3">
    <source>
        <dbReference type="EMBL" id="PPK66547.1"/>
    </source>
</evidence>
<dbReference type="AlphaFoldDB" id="A0A2S6GMV6"/>
<dbReference type="PANTHER" id="PTHR36124">
    <property type="match status" value="1"/>
</dbReference>
<dbReference type="OrthoDB" id="836517at2"/>
<dbReference type="InterPro" id="IPR018713">
    <property type="entry name" value="MPAB/Lcp_cat_dom"/>
</dbReference>
<dbReference type="PANTHER" id="PTHR36124:SF1">
    <property type="entry name" value="ER-BOUND OXYGENASE MPAB_MPAB'_RUBBER OXYGENASE CATALYTIC DOMAIN-CONTAINING PROTEIN"/>
    <property type="match status" value="1"/>
</dbReference>
<feature type="domain" description="ER-bound oxygenase mpaB/mpaB'/Rubber oxygenase catalytic" evidence="2">
    <location>
        <begin position="78"/>
        <end position="255"/>
    </location>
</feature>
<feature type="region of interest" description="Disordered" evidence="1">
    <location>
        <begin position="268"/>
        <end position="303"/>
    </location>
</feature>
<evidence type="ECO:0000259" key="2">
    <source>
        <dbReference type="Pfam" id="PF09995"/>
    </source>
</evidence>
<dbReference type="Pfam" id="PF09995">
    <property type="entry name" value="MPAB_Lcp_cat"/>
    <property type="match status" value="1"/>
</dbReference>
<dbReference type="RefSeq" id="WP_104480503.1">
    <property type="nucleotide sequence ID" value="NZ_CP154825.1"/>
</dbReference>
<comment type="caution">
    <text evidence="3">The sequence shown here is derived from an EMBL/GenBank/DDBJ whole genome shotgun (WGS) entry which is preliminary data.</text>
</comment>
<keyword evidence="4" id="KW-1185">Reference proteome</keyword>
<organism evidence="3 4">
    <name type="scientific">Actinokineospora auranticolor</name>
    <dbReference type="NCBI Taxonomy" id="155976"/>
    <lineage>
        <taxon>Bacteria</taxon>
        <taxon>Bacillati</taxon>
        <taxon>Actinomycetota</taxon>
        <taxon>Actinomycetes</taxon>
        <taxon>Pseudonocardiales</taxon>
        <taxon>Pseudonocardiaceae</taxon>
        <taxon>Actinokineospora</taxon>
    </lineage>
</organism>
<accession>A0A2S6GMV6</accession>
<name>A0A2S6GMV6_9PSEU</name>
<dbReference type="EMBL" id="PTIX01000010">
    <property type="protein sequence ID" value="PPK66547.1"/>
    <property type="molecule type" value="Genomic_DNA"/>
</dbReference>
<sequence length="303" mass="33983">MRRVVRTGSRFLGRLDESRLTHLATIRGLDPVADNAAIHRLTTLFEFPFEWQVSLQLAFFRTYGVPSIGGLLGRTGHIVADPVARAEDTGLMIAEMVEHGLDDPRARHVLRSMNKMHRRWEISNDDYVYVLGSLLIVPLRHIERYGWRPLDPAEREAAYHFWREVGEHMAIKEIPGSLAEFEDWFDAYEAEHFAPTPAAARLIGASSQLIVDRFPSWAAPLARQMLPSLMDPPMRRALGVATPPRLAAFAVRRGLRLRARVVATMSPRAESSFTPGGEMKSHPTGYKLEDLGARPSAEATVGE</sequence>
<protein>
    <submittedName>
        <fullName evidence="3">Uncharacterized protein DUF2236</fullName>
    </submittedName>
</protein>
<evidence type="ECO:0000256" key="1">
    <source>
        <dbReference type="SAM" id="MobiDB-lite"/>
    </source>
</evidence>
<reference evidence="3 4" key="1">
    <citation type="submission" date="2018-02" db="EMBL/GenBank/DDBJ databases">
        <title>Genomic Encyclopedia of Archaeal and Bacterial Type Strains, Phase II (KMG-II): from individual species to whole genera.</title>
        <authorList>
            <person name="Goeker M."/>
        </authorList>
    </citation>
    <scope>NUCLEOTIDE SEQUENCE [LARGE SCALE GENOMIC DNA]</scope>
    <source>
        <strain evidence="3 4">YU 961-1</strain>
    </source>
</reference>
<gene>
    <name evidence="3" type="ORF">CLV40_110251</name>
</gene>
<dbReference type="InterPro" id="IPR046366">
    <property type="entry name" value="MPAB"/>
</dbReference>
<dbReference type="Proteomes" id="UP000239203">
    <property type="component" value="Unassembled WGS sequence"/>
</dbReference>
<proteinExistence type="predicted"/>
<dbReference type="GO" id="GO:0016491">
    <property type="term" value="F:oxidoreductase activity"/>
    <property type="evidence" value="ECO:0007669"/>
    <property type="project" value="InterPro"/>
</dbReference>
<evidence type="ECO:0000313" key="4">
    <source>
        <dbReference type="Proteomes" id="UP000239203"/>
    </source>
</evidence>